<feature type="region of interest" description="Disordered" evidence="1">
    <location>
        <begin position="223"/>
        <end position="576"/>
    </location>
</feature>
<reference evidence="2 4" key="1">
    <citation type="submission" date="2015-12" db="EMBL/GenBank/DDBJ databases">
        <title>Amycolatopsis regifaucium genome sequencing and assembly.</title>
        <authorList>
            <person name="Mayilraj S."/>
        </authorList>
    </citation>
    <scope>NUCLEOTIDE SEQUENCE [LARGE SCALE GENOMIC DNA]</scope>
    <source>
        <strain evidence="2 4">GY080</strain>
    </source>
</reference>
<feature type="compositionally biased region" description="Low complexity" evidence="1">
    <location>
        <begin position="318"/>
        <end position="336"/>
    </location>
</feature>
<feature type="compositionally biased region" description="Gly residues" evidence="1">
    <location>
        <begin position="797"/>
        <end position="806"/>
    </location>
</feature>
<accession>A0A154MFU4</accession>
<feature type="compositionally biased region" description="Gly residues" evidence="1">
    <location>
        <begin position="888"/>
        <end position="900"/>
    </location>
</feature>
<feature type="compositionally biased region" description="Low complexity" evidence="1">
    <location>
        <begin position="384"/>
        <end position="402"/>
    </location>
</feature>
<feature type="compositionally biased region" description="Low complexity" evidence="1">
    <location>
        <begin position="835"/>
        <end position="846"/>
    </location>
</feature>
<feature type="region of interest" description="Disordered" evidence="1">
    <location>
        <begin position="660"/>
        <end position="680"/>
    </location>
</feature>
<feature type="compositionally biased region" description="Basic and acidic residues" evidence="1">
    <location>
        <begin position="610"/>
        <end position="622"/>
    </location>
</feature>
<dbReference type="Proteomes" id="UP000186883">
    <property type="component" value="Unassembled WGS sequence"/>
</dbReference>
<evidence type="ECO:0000313" key="2">
    <source>
        <dbReference type="EMBL" id="KZB83073.1"/>
    </source>
</evidence>
<keyword evidence="5" id="KW-1185">Reference proteome</keyword>
<feature type="compositionally biased region" description="Basic and acidic residues" evidence="1">
    <location>
        <begin position="565"/>
        <end position="576"/>
    </location>
</feature>
<feature type="region of interest" description="Disordered" evidence="1">
    <location>
        <begin position="598"/>
        <end position="622"/>
    </location>
</feature>
<feature type="compositionally biased region" description="Polar residues" evidence="1">
    <location>
        <begin position="223"/>
        <end position="241"/>
    </location>
</feature>
<evidence type="ECO:0000313" key="4">
    <source>
        <dbReference type="Proteomes" id="UP000076321"/>
    </source>
</evidence>
<proteinExistence type="predicted"/>
<feature type="compositionally biased region" description="Gly residues" evidence="1">
    <location>
        <begin position="820"/>
        <end position="834"/>
    </location>
</feature>
<protein>
    <submittedName>
        <fullName evidence="2">Large repetitive protein</fullName>
    </submittedName>
</protein>
<feature type="compositionally biased region" description="Basic and acidic residues" evidence="1">
    <location>
        <begin position="735"/>
        <end position="763"/>
    </location>
</feature>
<gene>
    <name evidence="3" type="ORF">ATP06_0237770</name>
    <name evidence="2" type="ORF">AVL48_36810</name>
</gene>
<feature type="compositionally biased region" description="Low complexity" evidence="1">
    <location>
        <begin position="854"/>
        <end position="869"/>
    </location>
</feature>
<sequence>MSAPQGKPPTVGQYPTAPPSLDPSSFPTLASFEAAVSDLVNAPEGSISTAWYNLEKDMKMAELALAAVNEKFAKQIKAVRDALEGETGESFAKYATAVLNTSDEVYDTITGKQFSTNMGNIGRATQAFVTTYWQLQKIGKQVYDQRVAALQADAQRKIQAATTETAAAAIVAQLPGALLEIKTSSDGALLKDLQNALGTLGTAYNARGADLVPLYISDGDTTTAAPGNSYQAQTRNNQQKPDTPELLEPSYNEQRADYSVAEGEQQPGQDGQGGQQPGYAADSAGALKPTESAIPSSLDTGTAPGNEKNGGLDGTGGATTPPAGDGMTPEAKAALGDAKRAAGDAIDGLAAKTDDPARKEALQDAKEAAQGAIDGLTGGAPGESADGAPGESADGSAGEAAGSPGGAGGSLDPSAGTSPGTGMGGGLTPSMPGLADAKKAAGKAIDELGKKTDDPKRKQALDDAKKAAEDAIDGLTSPTAPGDLTGGPGGPAADDAKEAANGAIDGLAKPDDSATRQQALEDAKKAASDAVDGVLGGDGTAAGSGSEAQDAAGKAIDDLIGQTDDPERKAALEEAKDAASDAIDKLTPDLGDAMQAAGDAIGELAQPGDSEARQQALEDAKKAASDAVDGVLAQEGADPEAQAERAQLLDAKEAAGKAIDDLIGQTDDPERKEALEDAKGAMSSAIDKMAAPEHFQQVQDAKLAAEKAIDGLGTSSDDPQRREALEAAKSAANDAIDRINDSPDLTGPEHDQALAQAREDATKAIDALAQPDDTPAERQELADAKAAASKAIDAIGGSAGGSGGGSAMHDFLQPATSAGGDVGGGAGGSGGGTGPAPATAGGPSAGKFDTQPLTAGAPVTTQGGPAPAGAPGGAGAGQQGMPMTPMGPMGGGMGGGAGGQGEKEREPQVWVQADQGAWGENDDSQSHVLGKN</sequence>
<dbReference type="EMBL" id="LOBU02000043">
    <property type="protein sequence ID" value="OKA03134.1"/>
    <property type="molecule type" value="Genomic_DNA"/>
</dbReference>
<organism evidence="2 4">
    <name type="scientific">Amycolatopsis regifaucium</name>
    <dbReference type="NCBI Taxonomy" id="546365"/>
    <lineage>
        <taxon>Bacteria</taxon>
        <taxon>Bacillati</taxon>
        <taxon>Actinomycetota</taxon>
        <taxon>Actinomycetes</taxon>
        <taxon>Pseudonocardiales</taxon>
        <taxon>Pseudonocardiaceae</taxon>
        <taxon>Amycolatopsis</taxon>
    </lineage>
</organism>
<feature type="region of interest" description="Disordered" evidence="1">
    <location>
        <begin position="1"/>
        <end position="25"/>
    </location>
</feature>
<feature type="compositionally biased region" description="Basic and acidic residues" evidence="1">
    <location>
        <begin position="508"/>
        <end position="527"/>
    </location>
</feature>
<evidence type="ECO:0000313" key="5">
    <source>
        <dbReference type="Proteomes" id="UP000186883"/>
    </source>
</evidence>
<dbReference type="AlphaFoldDB" id="A0A154MFU4"/>
<comment type="caution">
    <text evidence="2">The sequence shown here is derived from an EMBL/GenBank/DDBJ whole genome shotgun (WGS) entry which is preliminary data.</text>
</comment>
<dbReference type="Proteomes" id="UP000076321">
    <property type="component" value="Unassembled WGS sequence"/>
</dbReference>
<feature type="compositionally biased region" description="Basic and acidic residues" evidence="1">
    <location>
        <begin position="352"/>
        <end position="367"/>
    </location>
</feature>
<feature type="compositionally biased region" description="Low complexity" evidence="1">
    <location>
        <begin position="784"/>
        <end position="796"/>
    </location>
</feature>
<feature type="compositionally biased region" description="Basic and acidic residues" evidence="1">
    <location>
        <begin position="436"/>
        <end position="469"/>
    </location>
</feature>
<dbReference type="EMBL" id="LQCI01000025">
    <property type="protein sequence ID" value="KZB83073.1"/>
    <property type="molecule type" value="Genomic_DNA"/>
</dbReference>
<reference evidence="3 5" key="2">
    <citation type="submission" date="2016-11" db="EMBL/GenBank/DDBJ databases">
        <title>Genome sequencing of Amycolatopsis regifaucium.</title>
        <authorList>
            <person name="Mayilraj S."/>
            <person name="Kaur N."/>
        </authorList>
    </citation>
    <scope>NUCLEOTIDE SEQUENCE [LARGE SCALE GENOMIC DNA]</scope>
    <source>
        <strain evidence="3 5">GY080</strain>
    </source>
</reference>
<feature type="region of interest" description="Disordered" evidence="1">
    <location>
        <begin position="709"/>
        <end position="932"/>
    </location>
</feature>
<evidence type="ECO:0000313" key="3">
    <source>
        <dbReference type="EMBL" id="OKA03134.1"/>
    </source>
</evidence>
<feature type="compositionally biased region" description="Basic and acidic residues" evidence="1">
    <location>
        <begin position="668"/>
        <end position="679"/>
    </location>
</feature>
<name>A0A154MFU4_9PSEU</name>
<evidence type="ECO:0000256" key="1">
    <source>
        <dbReference type="SAM" id="MobiDB-lite"/>
    </source>
</evidence>
<dbReference type="OrthoDB" id="3638654at2"/>